<dbReference type="EMBL" id="JFBT01000001">
    <property type="protein sequence ID" value="EXG82507.1"/>
    <property type="molecule type" value="Genomic_DNA"/>
</dbReference>
<dbReference type="RefSeq" id="WP_035852356.1">
    <property type="nucleotide sequence ID" value="NZ_KK073874.1"/>
</dbReference>
<comment type="function">
    <text evidence="9">Part of the ABC transporter complex LsrABCD involved in autoinducer 2 (AI-2) import. Probably responsible for the translocation of the substrate across the membrane.</text>
</comment>
<feature type="transmembrane region" description="Helical" evidence="11">
    <location>
        <begin position="126"/>
        <end position="145"/>
    </location>
</feature>
<dbReference type="InterPro" id="IPR001851">
    <property type="entry name" value="ABC_transp_permease"/>
</dbReference>
<feature type="transmembrane region" description="Helical" evidence="11">
    <location>
        <begin position="213"/>
        <end position="237"/>
    </location>
</feature>
<feature type="transmembrane region" description="Helical" evidence="11">
    <location>
        <begin position="44"/>
        <end position="64"/>
    </location>
</feature>
<dbReference type="PATRIC" id="fig|927661.3.peg.3663"/>
<evidence type="ECO:0000256" key="8">
    <source>
        <dbReference type="ARBA" id="ARBA00023136"/>
    </source>
</evidence>
<keyword evidence="13" id="KW-1185">Reference proteome</keyword>
<protein>
    <recommendedName>
        <fullName evidence="10">Autoinducer 2 import system permease protein LsrC</fullName>
    </recommendedName>
</protein>
<evidence type="ECO:0000256" key="4">
    <source>
        <dbReference type="ARBA" id="ARBA00022475"/>
    </source>
</evidence>
<feature type="transmembrane region" description="Helical" evidence="11">
    <location>
        <begin position="165"/>
        <end position="182"/>
    </location>
</feature>
<keyword evidence="5" id="KW-0997">Cell inner membrane</keyword>
<dbReference type="GO" id="GO:0022857">
    <property type="term" value="F:transmembrane transporter activity"/>
    <property type="evidence" value="ECO:0007669"/>
    <property type="project" value="InterPro"/>
</dbReference>
<name>A0A010ZZ62_9ACTN</name>
<evidence type="ECO:0000256" key="2">
    <source>
        <dbReference type="ARBA" id="ARBA00011262"/>
    </source>
</evidence>
<feature type="transmembrane region" description="Helical" evidence="11">
    <location>
        <begin position="71"/>
        <end position="89"/>
    </location>
</feature>
<evidence type="ECO:0000256" key="5">
    <source>
        <dbReference type="ARBA" id="ARBA00022519"/>
    </source>
</evidence>
<evidence type="ECO:0000313" key="12">
    <source>
        <dbReference type="EMBL" id="EXG82507.1"/>
    </source>
</evidence>
<evidence type="ECO:0000313" key="13">
    <source>
        <dbReference type="Proteomes" id="UP000021053"/>
    </source>
</evidence>
<dbReference type="PANTHER" id="PTHR32196:SF29">
    <property type="entry name" value="AUTOINDUCER 2 IMPORT SYSTEM PERMEASE PROTEIN LSRC"/>
    <property type="match status" value="1"/>
</dbReference>
<gene>
    <name evidence="12" type="ORF">CryarDRAFT_3697</name>
</gene>
<feature type="transmembrane region" description="Helical" evidence="11">
    <location>
        <begin position="267"/>
        <end position="286"/>
    </location>
</feature>
<dbReference type="AlphaFoldDB" id="A0A010ZZ62"/>
<evidence type="ECO:0000256" key="3">
    <source>
        <dbReference type="ARBA" id="ARBA00022448"/>
    </source>
</evidence>
<dbReference type="Pfam" id="PF02653">
    <property type="entry name" value="BPD_transp_2"/>
    <property type="match status" value="1"/>
</dbReference>
<reference evidence="12 13" key="1">
    <citation type="submission" date="2013-07" db="EMBL/GenBank/DDBJ databases">
        <authorList>
            <consortium name="DOE Joint Genome Institute"/>
            <person name="Eisen J."/>
            <person name="Huntemann M."/>
            <person name="Han J."/>
            <person name="Chen A."/>
            <person name="Kyrpides N."/>
            <person name="Mavromatis K."/>
            <person name="Markowitz V."/>
            <person name="Palaniappan K."/>
            <person name="Ivanova N."/>
            <person name="Schaumberg A."/>
            <person name="Pati A."/>
            <person name="Liolios K."/>
            <person name="Nordberg H.P."/>
            <person name="Cantor M.N."/>
            <person name="Hua S.X."/>
            <person name="Woyke T."/>
        </authorList>
    </citation>
    <scope>NUCLEOTIDE SEQUENCE [LARGE SCALE GENOMIC DNA]</scope>
    <source>
        <strain evidence="12 13">DSM 44712</strain>
    </source>
</reference>
<sequence>MTTLSTTPRRSVPYFVPAVLAVMLMLVITASASPQFLDGGWKLVFVYASPLILLGMAQAPVVLSGGGGMDLSVGPAAGLISVVLAAVLIPNQLSVWWLIVLAALVLGAAAGAINGALVAFVRIPPIIATLATYLVFAGLATQILAAPTGFLPGWMRWFTGTDGPLPNVAYVVLGVGAVWWGLTRTAYWRNLRAVGSSDRAAYASGVPVTAVRFLAYLVTGVFTGVAGLVLTAVLGGADSTVGPTYTLQAIAAVALGGVSLAGGRGGLLGAAAGAVLLFLIQNYLTLTQASSFVLQMVYGVVLVVAIVANGLWDRRRKAR</sequence>
<feature type="transmembrane region" description="Helical" evidence="11">
    <location>
        <begin position="12"/>
        <end position="32"/>
    </location>
</feature>
<evidence type="ECO:0000256" key="6">
    <source>
        <dbReference type="ARBA" id="ARBA00022692"/>
    </source>
</evidence>
<comment type="subcellular location">
    <subcellularLocation>
        <location evidence="1">Cell membrane</location>
        <topology evidence="1">Multi-pass membrane protein</topology>
    </subcellularLocation>
</comment>
<accession>A0A010ZZ62</accession>
<evidence type="ECO:0000256" key="10">
    <source>
        <dbReference type="ARBA" id="ARBA00039382"/>
    </source>
</evidence>
<evidence type="ECO:0000256" key="1">
    <source>
        <dbReference type="ARBA" id="ARBA00004651"/>
    </source>
</evidence>
<comment type="subunit">
    <text evidence="2">The complex is composed of two ATP-binding proteins (LsrA), two transmembrane proteins (LsrC and LsrD) and a solute-binding protein (LsrB).</text>
</comment>
<dbReference type="GO" id="GO:0005886">
    <property type="term" value="C:plasma membrane"/>
    <property type="evidence" value="ECO:0007669"/>
    <property type="project" value="UniProtKB-SubCell"/>
</dbReference>
<proteinExistence type="predicted"/>
<dbReference type="HOGENOM" id="CLU_028880_3_2_11"/>
<comment type="caution">
    <text evidence="12">The sequence shown here is derived from an EMBL/GenBank/DDBJ whole genome shotgun (WGS) entry which is preliminary data.</text>
</comment>
<dbReference type="Proteomes" id="UP000021053">
    <property type="component" value="Unassembled WGS sequence"/>
</dbReference>
<evidence type="ECO:0000256" key="9">
    <source>
        <dbReference type="ARBA" id="ARBA00025439"/>
    </source>
</evidence>
<dbReference type="CDD" id="cd06579">
    <property type="entry name" value="TM_PBP1_transp_AraH_like"/>
    <property type="match status" value="1"/>
</dbReference>
<keyword evidence="4" id="KW-1003">Cell membrane</keyword>
<feature type="transmembrane region" description="Helical" evidence="11">
    <location>
        <begin position="243"/>
        <end position="260"/>
    </location>
</feature>
<dbReference type="PANTHER" id="PTHR32196">
    <property type="entry name" value="ABC TRANSPORTER PERMEASE PROTEIN YPHD-RELATED-RELATED"/>
    <property type="match status" value="1"/>
</dbReference>
<keyword evidence="3" id="KW-0813">Transport</keyword>
<dbReference type="OrthoDB" id="9808136at2"/>
<feature type="transmembrane region" description="Helical" evidence="11">
    <location>
        <begin position="95"/>
        <end position="119"/>
    </location>
</feature>
<keyword evidence="6 11" id="KW-0812">Transmembrane</keyword>
<keyword evidence="7 11" id="KW-1133">Transmembrane helix</keyword>
<evidence type="ECO:0000256" key="7">
    <source>
        <dbReference type="ARBA" id="ARBA00022989"/>
    </source>
</evidence>
<evidence type="ECO:0000256" key="11">
    <source>
        <dbReference type="SAM" id="Phobius"/>
    </source>
</evidence>
<keyword evidence="8 11" id="KW-0472">Membrane</keyword>
<feature type="transmembrane region" description="Helical" evidence="11">
    <location>
        <begin position="292"/>
        <end position="312"/>
    </location>
</feature>
<organism evidence="12 13">
    <name type="scientific">Cryptosporangium arvum DSM 44712</name>
    <dbReference type="NCBI Taxonomy" id="927661"/>
    <lineage>
        <taxon>Bacteria</taxon>
        <taxon>Bacillati</taxon>
        <taxon>Actinomycetota</taxon>
        <taxon>Actinomycetes</taxon>
        <taxon>Cryptosporangiales</taxon>
        <taxon>Cryptosporangiaceae</taxon>
        <taxon>Cryptosporangium</taxon>
    </lineage>
</organism>